<accession>E9FZX0</accession>
<reference evidence="1 2" key="1">
    <citation type="journal article" date="2011" name="Science">
        <title>The ecoresponsive genome of Daphnia pulex.</title>
        <authorList>
            <person name="Colbourne J.K."/>
            <person name="Pfrender M.E."/>
            <person name="Gilbert D."/>
            <person name="Thomas W.K."/>
            <person name="Tucker A."/>
            <person name="Oakley T.H."/>
            <person name="Tokishita S."/>
            <person name="Aerts A."/>
            <person name="Arnold G.J."/>
            <person name="Basu M.K."/>
            <person name="Bauer D.J."/>
            <person name="Caceres C.E."/>
            <person name="Carmel L."/>
            <person name="Casola C."/>
            <person name="Choi J.H."/>
            <person name="Detter J.C."/>
            <person name="Dong Q."/>
            <person name="Dusheyko S."/>
            <person name="Eads B.D."/>
            <person name="Frohlich T."/>
            <person name="Geiler-Samerotte K.A."/>
            <person name="Gerlach D."/>
            <person name="Hatcher P."/>
            <person name="Jogdeo S."/>
            <person name="Krijgsveld J."/>
            <person name="Kriventseva E.V."/>
            <person name="Kultz D."/>
            <person name="Laforsch C."/>
            <person name="Lindquist E."/>
            <person name="Lopez J."/>
            <person name="Manak J.R."/>
            <person name="Muller J."/>
            <person name="Pangilinan J."/>
            <person name="Patwardhan R.P."/>
            <person name="Pitluck S."/>
            <person name="Pritham E.J."/>
            <person name="Rechtsteiner A."/>
            <person name="Rho M."/>
            <person name="Rogozin I.B."/>
            <person name="Sakarya O."/>
            <person name="Salamov A."/>
            <person name="Schaack S."/>
            <person name="Shapiro H."/>
            <person name="Shiga Y."/>
            <person name="Skalitzky C."/>
            <person name="Smith Z."/>
            <person name="Souvorov A."/>
            <person name="Sung W."/>
            <person name="Tang Z."/>
            <person name="Tsuchiya D."/>
            <person name="Tu H."/>
            <person name="Vos H."/>
            <person name="Wang M."/>
            <person name="Wolf Y.I."/>
            <person name="Yamagata H."/>
            <person name="Yamada T."/>
            <person name="Ye Y."/>
            <person name="Shaw J.R."/>
            <person name="Andrews J."/>
            <person name="Crease T.J."/>
            <person name="Tang H."/>
            <person name="Lucas S.M."/>
            <person name="Robertson H.M."/>
            <person name="Bork P."/>
            <person name="Koonin E.V."/>
            <person name="Zdobnov E.M."/>
            <person name="Grigoriev I.V."/>
            <person name="Lynch M."/>
            <person name="Boore J.L."/>
        </authorList>
    </citation>
    <scope>NUCLEOTIDE SEQUENCE [LARGE SCALE GENOMIC DNA]</scope>
</reference>
<dbReference type="HOGENOM" id="CLU_2815056_0_0_1"/>
<evidence type="ECO:0000313" key="2">
    <source>
        <dbReference type="Proteomes" id="UP000000305"/>
    </source>
</evidence>
<evidence type="ECO:0000313" key="1">
    <source>
        <dbReference type="EMBL" id="EFX87185.1"/>
    </source>
</evidence>
<protein>
    <submittedName>
        <fullName evidence="1">Uncharacterized protein</fullName>
    </submittedName>
</protein>
<organism evidence="1 2">
    <name type="scientific">Daphnia pulex</name>
    <name type="common">Water flea</name>
    <dbReference type="NCBI Taxonomy" id="6669"/>
    <lineage>
        <taxon>Eukaryota</taxon>
        <taxon>Metazoa</taxon>
        <taxon>Ecdysozoa</taxon>
        <taxon>Arthropoda</taxon>
        <taxon>Crustacea</taxon>
        <taxon>Branchiopoda</taxon>
        <taxon>Diplostraca</taxon>
        <taxon>Cladocera</taxon>
        <taxon>Anomopoda</taxon>
        <taxon>Daphniidae</taxon>
        <taxon>Daphnia</taxon>
    </lineage>
</organism>
<dbReference type="Proteomes" id="UP000000305">
    <property type="component" value="Unassembled WGS sequence"/>
</dbReference>
<proteinExistence type="predicted"/>
<gene>
    <name evidence="1" type="ORF">DAPPUDRAFT_236079</name>
</gene>
<sequence length="67" mass="7158">MDKQPRDGPLPTGAADEFCFECQLFPLQLLQILLPPTNLVLPMEKFPSALNSAEQSGLDGSAAASNL</sequence>
<dbReference type="EMBL" id="GL732528">
    <property type="protein sequence ID" value="EFX87185.1"/>
    <property type="molecule type" value="Genomic_DNA"/>
</dbReference>
<dbReference type="InParanoid" id="E9FZX0"/>
<dbReference type="KEGG" id="dpx:DAPPUDRAFT_236079"/>
<name>E9FZX0_DAPPU</name>
<keyword evidence="2" id="KW-1185">Reference proteome</keyword>
<dbReference type="AlphaFoldDB" id="E9FZX0"/>